<dbReference type="RefSeq" id="WP_215613748.1">
    <property type="nucleotide sequence ID" value="NZ_CP076135.1"/>
</dbReference>
<dbReference type="GO" id="GO:0046872">
    <property type="term" value="F:metal ion binding"/>
    <property type="evidence" value="ECO:0007669"/>
    <property type="project" value="UniProtKB-KW"/>
</dbReference>
<dbReference type="Gene3D" id="3.50.30.40">
    <property type="entry name" value="Ribonuclease E inhibitor RraA/RraA-like"/>
    <property type="match status" value="1"/>
</dbReference>
<dbReference type="NCBIfam" id="NF004850">
    <property type="entry name" value="PRK06201.1"/>
    <property type="match status" value="1"/>
</dbReference>
<dbReference type="InterPro" id="IPR005493">
    <property type="entry name" value="RraA/RraA-like"/>
</dbReference>
<evidence type="ECO:0000256" key="2">
    <source>
        <dbReference type="ARBA" id="ARBA00016549"/>
    </source>
</evidence>
<dbReference type="CDD" id="cd16841">
    <property type="entry name" value="RraA_family"/>
    <property type="match status" value="1"/>
</dbReference>
<feature type="binding site" evidence="5">
    <location>
        <position position="117"/>
    </location>
    <ligand>
        <name>substrate</name>
    </ligand>
</feature>
<keyword evidence="5" id="KW-0460">Magnesium</keyword>
<dbReference type="PANTHER" id="PTHR33254">
    <property type="entry name" value="4-HYDROXY-4-METHYL-2-OXOGLUTARATE ALDOLASE 3-RELATED"/>
    <property type="match status" value="1"/>
</dbReference>
<protein>
    <recommendedName>
        <fullName evidence="2">Putative 4-hydroxy-4-methyl-2-oxoglutarate aldolase</fullName>
    </recommendedName>
    <alternativeName>
        <fullName evidence="3">Regulator of ribonuclease activity homolog</fullName>
    </alternativeName>
    <alternativeName>
        <fullName evidence="4">RraA-like protein</fullName>
    </alternativeName>
</protein>
<proteinExistence type="predicted"/>
<dbReference type="InterPro" id="IPR036704">
    <property type="entry name" value="RraA/RraA-like_sf"/>
</dbReference>
<evidence type="ECO:0000256" key="4">
    <source>
        <dbReference type="ARBA" id="ARBA00030169"/>
    </source>
</evidence>
<dbReference type="SUPFAM" id="SSF89562">
    <property type="entry name" value="RraA-like"/>
    <property type="match status" value="1"/>
</dbReference>
<dbReference type="KEGG" id="bsei:KMZ68_24940"/>
<feature type="binding site" evidence="5">
    <location>
        <position position="118"/>
    </location>
    <ligand>
        <name>Mg(2+)</name>
        <dbReference type="ChEBI" id="CHEBI:18420"/>
    </ligand>
</feature>
<evidence type="ECO:0000256" key="1">
    <source>
        <dbReference type="ARBA" id="ARBA00001968"/>
    </source>
</evidence>
<evidence type="ECO:0000256" key="5">
    <source>
        <dbReference type="PIRSR" id="PIRSR605493-1"/>
    </source>
</evidence>
<dbReference type="Proteomes" id="UP000680805">
    <property type="component" value="Chromosome"/>
</dbReference>
<dbReference type="AlphaFoldDB" id="A0A975RSL2"/>
<evidence type="ECO:0000313" key="7">
    <source>
        <dbReference type="Proteomes" id="UP000680805"/>
    </source>
</evidence>
<sequence length="212" mass="22227">MSVTTAMMSVPKPAPDLIEAFRTAPTSVISDNLARLPGAVGLRPFHRSGRLVGVAFTVRTRPGDNLAIHRALELVGPGDVIVVDGGGDETRALVGEIMKNIAEYRGAAGYVIDGAIRDVAAFAASDFPCFARAVIHRGPYKSGPGEINVPVSIGGSVISPGDIVVGDEDGVVSFPVSIASTLLEAVRAQIKREEETIVSIREGRYQGSYAKS</sequence>
<feature type="binding site" evidence="5">
    <location>
        <begin position="95"/>
        <end position="98"/>
    </location>
    <ligand>
        <name>substrate</name>
    </ligand>
</feature>
<dbReference type="Pfam" id="PF03737">
    <property type="entry name" value="RraA-like"/>
    <property type="match status" value="1"/>
</dbReference>
<comment type="cofactor">
    <cofactor evidence="1">
        <name>a divalent metal cation</name>
        <dbReference type="ChEBI" id="CHEBI:60240"/>
    </cofactor>
</comment>
<name>A0A975RSL2_9BRAD</name>
<keyword evidence="5" id="KW-0479">Metal-binding</keyword>
<accession>A0A975RSL2</accession>
<dbReference type="EMBL" id="CP076135">
    <property type="protein sequence ID" value="QWG18149.1"/>
    <property type="molecule type" value="Genomic_DNA"/>
</dbReference>
<organism evidence="6 7">
    <name type="scientific">Bradyrhizobium sediminis</name>
    <dbReference type="NCBI Taxonomy" id="2840469"/>
    <lineage>
        <taxon>Bacteria</taxon>
        <taxon>Pseudomonadati</taxon>
        <taxon>Pseudomonadota</taxon>
        <taxon>Alphaproteobacteria</taxon>
        <taxon>Hyphomicrobiales</taxon>
        <taxon>Nitrobacteraceae</taxon>
        <taxon>Bradyrhizobium</taxon>
    </lineage>
</organism>
<dbReference type="PANTHER" id="PTHR33254:SF4">
    <property type="entry name" value="4-HYDROXY-4-METHYL-2-OXOGLUTARATE ALDOLASE 3-RELATED"/>
    <property type="match status" value="1"/>
</dbReference>
<reference evidence="6" key="1">
    <citation type="submission" date="2021-06" db="EMBL/GenBank/DDBJ databases">
        <title>Bradyrhizobium sp. S2-11-2 Genome sequencing.</title>
        <authorList>
            <person name="Jin L."/>
        </authorList>
    </citation>
    <scope>NUCLEOTIDE SEQUENCE</scope>
    <source>
        <strain evidence="6">S2-11-2</strain>
    </source>
</reference>
<evidence type="ECO:0000313" key="6">
    <source>
        <dbReference type="EMBL" id="QWG18149.1"/>
    </source>
</evidence>
<gene>
    <name evidence="6" type="ORF">KMZ68_24940</name>
</gene>
<evidence type="ECO:0000256" key="3">
    <source>
        <dbReference type="ARBA" id="ARBA00029596"/>
    </source>
</evidence>
<comment type="cofactor">
    <cofactor evidence="5">
        <name>Mg(2+)</name>
        <dbReference type="ChEBI" id="CHEBI:18420"/>
    </cofactor>
</comment>